<dbReference type="InterPro" id="IPR008454">
    <property type="entry name" value="Collagen-bd_Cna-like_B-typ_dom"/>
</dbReference>
<evidence type="ECO:0000256" key="1">
    <source>
        <dbReference type="ARBA" id="ARBA00007257"/>
    </source>
</evidence>
<keyword evidence="2" id="KW-0964">Secreted</keyword>
<keyword evidence="3" id="KW-0732">Signal</keyword>
<comment type="similarity">
    <text evidence="1">Belongs to the serine-aspartate repeat-containing protein (SDr) family.</text>
</comment>
<dbReference type="Pfam" id="PF21426">
    <property type="entry name" value="GBS104-like_Ig"/>
    <property type="match status" value="1"/>
</dbReference>
<accession>K8EL11</accession>
<evidence type="ECO:0000256" key="3">
    <source>
        <dbReference type="ARBA" id="ARBA00022729"/>
    </source>
</evidence>
<gene>
    <name evidence="6" type="ORF">BN424_3147</name>
</gene>
<dbReference type="SUPFAM" id="SSF53300">
    <property type="entry name" value="vWA-like"/>
    <property type="match status" value="1"/>
</dbReference>
<dbReference type="CDD" id="cd00198">
    <property type="entry name" value="vWFA"/>
    <property type="match status" value="1"/>
</dbReference>
<dbReference type="AlphaFoldDB" id="K8EL11"/>
<evidence type="ECO:0000256" key="4">
    <source>
        <dbReference type="SAM" id="Phobius"/>
    </source>
</evidence>
<dbReference type="InterPro" id="IPR013783">
    <property type="entry name" value="Ig-like_fold"/>
</dbReference>
<keyword evidence="4" id="KW-0472">Membrane</keyword>
<dbReference type="STRING" id="1234679.BN424_3147"/>
<dbReference type="EMBL" id="HE999757">
    <property type="protein sequence ID" value="CCO12568.2"/>
    <property type="molecule type" value="Genomic_DNA"/>
</dbReference>
<keyword evidence="4" id="KW-0812">Transmembrane</keyword>
<dbReference type="Gene3D" id="2.60.40.10">
    <property type="entry name" value="Immunoglobulins"/>
    <property type="match status" value="3"/>
</dbReference>
<protein>
    <submittedName>
        <fullName evidence="6">LPXTG-motif cell wall anchor domain protein</fullName>
    </submittedName>
</protein>
<dbReference type="PANTHER" id="PTHR36108">
    <property type="entry name" value="COLOSSIN-B-RELATED"/>
    <property type="match status" value="1"/>
</dbReference>
<dbReference type="Proteomes" id="UP000000212">
    <property type="component" value="Chromosome"/>
</dbReference>
<reference evidence="7" key="1">
    <citation type="journal article" date="2013" name="Genome Announc.">
        <title>Complete Chromosome Sequence of Carnobacterium maltaromaticum LMA 28.</title>
        <authorList>
            <person name="Cailliez-Grimal C."/>
            <person name="Chaillou S."/>
            <person name="Anba-Mondoloni J."/>
            <person name="Loux V."/>
            <person name="Afzal M.I."/>
            <person name="Rahman A."/>
            <person name="Kergourlay G."/>
            <person name="Champomier-Verges M.C."/>
            <person name="Zagorec M."/>
            <person name="Dalgaard P."/>
            <person name="Leisner J.J."/>
            <person name="Prevost H."/>
            <person name="Revol-Junelles A.M."/>
            <person name="Borges F."/>
        </authorList>
    </citation>
    <scope>NUCLEOTIDE SEQUENCE</scope>
    <source>
        <strain evidence="7">LMA28</strain>
    </source>
</reference>
<sequence>MSKKLVRFVFILSFIISSFLGIFLNYTMQAESESLNKEKVELIKTGDILATVDYHETDKTTFWRLVITKYSSMENRILSVGLSSQGEGIGTPQLSDLPDTIIAGEGNQFKEAVLSKEEASYTFEFSTTKLPNDAAGQVLINLNLTQIDDNGVNKIILDANTDGNFQIIPKTIDQTSEIQKESTGNSQIAEDKNISNFEEKVIQKQEVTSDITPSVLKANDNDIYPTFYGQSLFSLIQPAFANPSVLDPFNYVTDLLGKYPTHNSVTGQGAEVRNYNYGVADSTPLITGRSRPAIAKPSTMSGQALNFTTGYHDYSGAYLKKWVEPAKDQNGVITDPSLFNVYLEAIGDGTVDNSKHIDIVIVIDKSSTMSGMLGSTTKDVQTQAAVRNFADKMFGAGLSAKIGLTSFGSTSNAGDGGTPYSDTELLTASYSTINNSSVLSKAPLGYRPTALGIQNGLAALYGNGSRNSADKYLIVLSDGAPTKYYRPVQVRSKPVGSPPSAFSNWGDFLATNNGTTPGVSSGPLFNYDGSFIANNEKYPNKFGPVTSGNPSFPATDGVSDFEYQWTGYQWVGTGDTTSAKDGMVYTIGYENWLLNQDPQYANLSLYNIGVGLGGSDNLSTMGRNTLKNLAKDPTHYSGADAQNQVGGMLARIASSITKTVKNAHIIDPLGDGVTLVGNPIVNSFSVAPSGKTAWSDTSINDPKQFVVLTKSAGDRGLEWSNIYLGKNEGLSFSYQVQISEPYQSGLFQQTNGETYVENGTTMSGPPYDSANRLHFAIPSARYKATTSITVQKVWSDSTNMWGLRTPVTLQLQRMVPGGSYQNVSGETYTIQPSATGTQLQNTFTGLDKFDSTGQRYTYQVIENAGPTGYATPTYSNQNLTVTNALITTNLTFKKLDNDGLTALPNIVFELRAANGRKIQATSNSSGVVTFTGIPIGTHSIAEVTDLNGYQALPSFKATVSKVSDTLLSTTYNMAGVPAEMYTLSGQNLTVINKYEKGKFSFKKVGNDGVTPLSQVTFDLMQGGSVVQEVTSTTNGTVLFNNIYPGNYTLKEVSSANGYNLISDIPLVVTKNKNDGEFIVQGLPEEKKVQNKLKNFNLSLNKVAVDNLQKGIAGAEFSLYYRGNFVEKQVSDVNGKVDFNQNLIPGRNYTVKETAVPEGYLPITGVFTIQVKTSGQVIVDYAGTVLTNSQMSVGLTSGSGNNTIQYTVTNDPKRPLPRTGGMGIYVPITTGAIAMLVASFIYIYRKCRKGGVRQ</sequence>
<proteinExistence type="inferred from homology"/>
<dbReference type="PANTHER" id="PTHR36108:SF13">
    <property type="entry name" value="COLOSSIN-B-RELATED"/>
    <property type="match status" value="1"/>
</dbReference>
<dbReference type="InterPro" id="IPR049319">
    <property type="entry name" value="GBS104-like_Ig"/>
</dbReference>
<dbReference type="Pfam" id="PF05738">
    <property type="entry name" value="Cna_B"/>
    <property type="match status" value="1"/>
</dbReference>
<feature type="domain" description="VWFA" evidence="5">
    <location>
        <begin position="358"/>
        <end position="479"/>
    </location>
</feature>
<feature type="transmembrane region" description="Helical" evidence="4">
    <location>
        <begin position="1221"/>
        <end position="1243"/>
    </location>
</feature>
<dbReference type="HOGENOM" id="CLU_004276_1_0_9"/>
<keyword evidence="4" id="KW-1133">Transmembrane helix</keyword>
<dbReference type="SUPFAM" id="SSF49478">
    <property type="entry name" value="Cna protein B-type domain"/>
    <property type="match status" value="3"/>
</dbReference>
<dbReference type="Pfam" id="PF17802">
    <property type="entry name" value="SpaA"/>
    <property type="match status" value="3"/>
</dbReference>
<dbReference type="Gene3D" id="2.60.40.2110">
    <property type="match status" value="1"/>
</dbReference>
<evidence type="ECO:0000259" key="5">
    <source>
        <dbReference type="PROSITE" id="PS50234"/>
    </source>
</evidence>
<dbReference type="eggNOG" id="COG4932">
    <property type="taxonomic scope" value="Bacteria"/>
</dbReference>
<keyword evidence="7" id="KW-1185">Reference proteome</keyword>
<dbReference type="OrthoDB" id="2194620at2"/>
<dbReference type="eggNOG" id="COG2304">
    <property type="taxonomic scope" value="Bacteria"/>
</dbReference>
<dbReference type="InterPro" id="IPR002035">
    <property type="entry name" value="VWF_A"/>
</dbReference>
<dbReference type="Gene3D" id="2.60.40.1140">
    <property type="entry name" value="Collagen-binding surface protein Cna, B-type domain"/>
    <property type="match status" value="1"/>
</dbReference>
<evidence type="ECO:0000313" key="7">
    <source>
        <dbReference type="Proteomes" id="UP000000212"/>
    </source>
</evidence>
<name>K8EL11_CARML</name>
<evidence type="ECO:0000256" key="2">
    <source>
        <dbReference type="ARBA" id="ARBA00022525"/>
    </source>
</evidence>
<dbReference type="InterPro" id="IPR036465">
    <property type="entry name" value="vWFA_dom_sf"/>
</dbReference>
<dbReference type="Gene3D" id="3.40.50.410">
    <property type="entry name" value="von Willebrand factor, type A domain"/>
    <property type="match status" value="1"/>
</dbReference>
<evidence type="ECO:0000313" key="6">
    <source>
        <dbReference type="EMBL" id="CCO12568.2"/>
    </source>
</evidence>
<dbReference type="CDD" id="cd00222">
    <property type="entry name" value="CollagenBindB"/>
    <property type="match status" value="1"/>
</dbReference>
<dbReference type="PROSITE" id="PS50234">
    <property type="entry name" value="VWFA"/>
    <property type="match status" value="1"/>
</dbReference>
<dbReference type="KEGG" id="cml:BN424_3147"/>
<feature type="transmembrane region" description="Helical" evidence="4">
    <location>
        <begin position="5"/>
        <end position="26"/>
    </location>
</feature>
<dbReference type="InterPro" id="IPR041033">
    <property type="entry name" value="SpaA_PFL_dom_1"/>
</dbReference>
<organism evidence="6 7">
    <name type="scientific">Carnobacterium maltaromaticum LMA28</name>
    <dbReference type="NCBI Taxonomy" id="1234679"/>
    <lineage>
        <taxon>Bacteria</taxon>
        <taxon>Bacillati</taxon>
        <taxon>Bacillota</taxon>
        <taxon>Bacilli</taxon>
        <taxon>Lactobacillales</taxon>
        <taxon>Carnobacteriaceae</taxon>
        <taxon>Carnobacterium</taxon>
    </lineage>
</organism>
<dbReference type="RefSeq" id="WP_015077568.1">
    <property type="nucleotide sequence ID" value="NC_019425.2"/>
</dbReference>